<dbReference type="PANTHER" id="PTHR42188">
    <property type="entry name" value="23S RRNA-SPECIFIC ENDONUCLEASE VAPC20"/>
    <property type="match status" value="1"/>
</dbReference>
<sequence>MPLKKVFIDTGAWYALKNLNDPNHKNAASFFQNLKGQVLCYTSDYVIDEAITLTRTGLKNHHAASALAQELLSEKAASIIFVAPDYLARALEIFQKFHDQDFSFTDCTSFAIMEHLNIQEALAFDGHFTFEKFGFSQISPEPHIRN</sequence>
<comment type="caution">
    <text evidence="2">The sequence shown here is derived from an EMBL/GenBank/DDBJ whole genome shotgun (WGS) entry which is preliminary data.</text>
</comment>
<evidence type="ECO:0000313" key="3">
    <source>
        <dbReference type="Proteomes" id="UP000265540"/>
    </source>
</evidence>
<dbReference type="Gene3D" id="3.40.50.1010">
    <property type="entry name" value="5'-nuclease"/>
    <property type="match status" value="1"/>
</dbReference>
<dbReference type="AlphaFoldDB" id="A0A3A4ZBE9"/>
<name>A0A3A4ZBE9_UNCKA</name>
<feature type="domain" description="PIN" evidence="1">
    <location>
        <begin position="6"/>
        <end position="128"/>
    </location>
</feature>
<dbReference type="GO" id="GO:0004521">
    <property type="term" value="F:RNA endonuclease activity"/>
    <property type="evidence" value="ECO:0007669"/>
    <property type="project" value="InterPro"/>
</dbReference>
<dbReference type="PANTHER" id="PTHR42188:SF1">
    <property type="entry name" value="23S RRNA-SPECIFIC ENDONUCLEASE VAPC20"/>
    <property type="match status" value="1"/>
</dbReference>
<dbReference type="EMBL" id="QZJF01000019">
    <property type="protein sequence ID" value="RJR26625.1"/>
    <property type="molecule type" value="Genomic_DNA"/>
</dbReference>
<dbReference type="InterPro" id="IPR039018">
    <property type="entry name" value="VapC20-like"/>
</dbReference>
<dbReference type="GO" id="GO:0016075">
    <property type="term" value="P:rRNA catabolic process"/>
    <property type="evidence" value="ECO:0007669"/>
    <property type="project" value="TreeGrafter"/>
</dbReference>
<dbReference type="Pfam" id="PF01850">
    <property type="entry name" value="PIN"/>
    <property type="match status" value="1"/>
</dbReference>
<evidence type="ECO:0000259" key="1">
    <source>
        <dbReference type="Pfam" id="PF01850"/>
    </source>
</evidence>
<proteinExistence type="predicted"/>
<reference evidence="2 3" key="1">
    <citation type="journal article" date="2017" name="ISME J.">
        <title>Energy and carbon metabolisms in a deep terrestrial subsurface fluid microbial community.</title>
        <authorList>
            <person name="Momper L."/>
            <person name="Jungbluth S.P."/>
            <person name="Lee M.D."/>
            <person name="Amend J.P."/>
        </authorList>
    </citation>
    <scope>NUCLEOTIDE SEQUENCE [LARGE SCALE GENOMIC DNA]</scope>
    <source>
        <strain evidence="2">SURF_46</strain>
    </source>
</reference>
<protein>
    <submittedName>
        <fullName evidence="2">PIN domain-containing protein</fullName>
    </submittedName>
</protein>
<dbReference type="InterPro" id="IPR029060">
    <property type="entry name" value="PIN-like_dom_sf"/>
</dbReference>
<accession>A0A3A4ZBE9</accession>
<organism evidence="2 3">
    <name type="scientific">candidate division WWE3 bacterium</name>
    <dbReference type="NCBI Taxonomy" id="2053526"/>
    <lineage>
        <taxon>Bacteria</taxon>
        <taxon>Katanobacteria</taxon>
    </lineage>
</organism>
<evidence type="ECO:0000313" key="2">
    <source>
        <dbReference type="EMBL" id="RJR26625.1"/>
    </source>
</evidence>
<dbReference type="Proteomes" id="UP000265540">
    <property type="component" value="Unassembled WGS sequence"/>
</dbReference>
<gene>
    <name evidence="2" type="ORF">C4561_04720</name>
</gene>
<dbReference type="InterPro" id="IPR002716">
    <property type="entry name" value="PIN_dom"/>
</dbReference>
<dbReference type="SUPFAM" id="SSF88723">
    <property type="entry name" value="PIN domain-like"/>
    <property type="match status" value="1"/>
</dbReference>